<dbReference type="Pfam" id="PF12706">
    <property type="entry name" value="Lactamase_B_2"/>
    <property type="match status" value="1"/>
</dbReference>
<keyword evidence="3" id="KW-1185">Reference proteome</keyword>
<dbReference type="EMBL" id="JACYTQ010000003">
    <property type="protein sequence ID" value="MBD8489053.1"/>
    <property type="molecule type" value="Genomic_DNA"/>
</dbReference>
<evidence type="ECO:0000313" key="3">
    <source>
        <dbReference type="Proteomes" id="UP000647133"/>
    </source>
</evidence>
<evidence type="ECO:0000313" key="2">
    <source>
        <dbReference type="EMBL" id="MBD8489053.1"/>
    </source>
</evidence>
<dbReference type="InterPro" id="IPR024884">
    <property type="entry name" value="NAPE-PLD"/>
</dbReference>
<dbReference type="InterPro" id="IPR036866">
    <property type="entry name" value="RibonucZ/Hydroxyglut_hydro"/>
</dbReference>
<accession>A0ABR9AJT3</accession>
<dbReference type="Proteomes" id="UP000647133">
    <property type="component" value="Unassembled WGS sequence"/>
</dbReference>
<dbReference type="PIRSF" id="PIRSF038896">
    <property type="entry name" value="NAPE-PLD"/>
    <property type="match status" value="1"/>
</dbReference>
<dbReference type="PANTHER" id="PTHR15032">
    <property type="entry name" value="N-ACYL-PHOSPHATIDYLETHANOLAMINE-HYDROLYZING PHOSPHOLIPASE D"/>
    <property type="match status" value="1"/>
</dbReference>
<dbReference type="RefSeq" id="WP_192009944.1">
    <property type="nucleotide sequence ID" value="NZ_JACYTQ010000003.1"/>
</dbReference>
<feature type="domain" description="Metallo-beta-lactamase" evidence="1">
    <location>
        <begin position="101"/>
        <end position="297"/>
    </location>
</feature>
<dbReference type="InterPro" id="IPR001279">
    <property type="entry name" value="Metallo-B-lactamas"/>
</dbReference>
<organism evidence="2 3">
    <name type="scientific">Echinicola arenosa</name>
    <dbReference type="NCBI Taxonomy" id="2774144"/>
    <lineage>
        <taxon>Bacteria</taxon>
        <taxon>Pseudomonadati</taxon>
        <taxon>Bacteroidota</taxon>
        <taxon>Cytophagia</taxon>
        <taxon>Cytophagales</taxon>
        <taxon>Cyclobacteriaceae</taxon>
        <taxon>Echinicola</taxon>
    </lineage>
</organism>
<dbReference type="SUPFAM" id="SSF56281">
    <property type="entry name" value="Metallo-hydrolase/oxidoreductase"/>
    <property type="match status" value="1"/>
</dbReference>
<comment type="caution">
    <text evidence="2">The sequence shown here is derived from an EMBL/GenBank/DDBJ whole genome shotgun (WGS) entry which is preliminary data.</text>
</comment>
<gene>
    <name evidence="2" type="ORF">IFO69_09875</name>
</gene>
<protein>
    <submittedName>
        <fullName evidence="2">MBL fold metallo-hydrolase</fullName>
    </submittedName>
</protein>
<name>A0ABR9AJT3_9BACT</name>
<sequence>MKTFKKQFGGSIRKKDLEKFASSNQWDGNKFVNLSLTTMGFSFKKLPEVLRDNFSKNIQRMPKQHLSILPIDTDQYSQSNKEARFSWFGHSVLLFHLNGKNILIDPMFGENASPIAPFKTKRFSKNTLEIIDQLPPIDAVLLTHDHYDHIDLESIQKLIPKVDNWLVALGVSRHLEKWGLEAEKIQEMDWWDTIDFEGIEITFTPSRHFSGRGATDRAKSLWGGFVFKTVAESIYHSGDGGYDHHFKEVGKKFGPFDVMFVECGQYYKHWHQIHLYPEESVQAAIDAKAKNAIPIHWGGFSLAPHSWKDGVERFTAAAEKKKLNIYTPSLGETFSLNTLLSNNFWWKDVK</sequence>
<dbReference type="PANTHER" id="PTHR15032:SF4">
    <property type="entry name" value="N-ACYL-PHOSPHATIDYLETHANOLAMINE-HYDROLYZING PHOSPHOLIPASE D"/>
    <property type="match status" value="1"/>
</dbReference>
<reference evidence="2 3" key="1">
    <citation type="submission" date="2020-09" db="EMBL/GenBank/DDBJ databases">
        <title>Echinicola sp. CAU 1574 isolated from sand of Sido Beach.</title>
        <authorList>
            <person name="Kim W."/>
        </authorList>
    </citation>
    <scope>NUCLEOTIDE SEQUENCE [LARGE SCALE GENOMIC DNA]</scope>
    <source>
        <strain evidence="2 3">CAU 1574</strain>
    </source>
</reference>
<proteinExistence type="predicted"/>
<dbReference type="Gene3D" id="3.60.15.10">
    <property type="entry name" value="Ribonuclease Z/Hydroxyacylglutathione hydrolase-like"/>
    <property type="match status" value="1"/>
</dbReference>
<evidence type="ECO:0000259" key="1">
    <source>
        <dbReference type="Pfam" id="PF12706"/>
    </source>
</evidence>